<sequence length="173" mass="19205">MYLLYVSGTERALLQSGLGFGLRYTTSGIDNRRIPGLAYADDLLLMTEIPHDMQSLLDICANEMKKLGLQFNAQETTVVQLAGKLAEGTVLRLGEEVLQIASSVKYLGVNLCDGEDLYGLHEEKVGQTAFRAQCILRRRCLHNDQRPVETGSCSCHDIWKRSGVPLSERSRCA</sequence>
<proteinExistence type="predicted"/>
<dbReference type="EMBL" id="CM023479">
    <property type="protein sequence ID" value="KAH7975018.1"/>
    <property type="molecule type" value="Genomic_DNA"/>
</dbReference>
<keyword evidence="2" id="KW-1185">Reference proteome</keyword>
<organism evidence="1 2">
    <name type="scientific">Dermacentor silvarum</name>
    <name type="common">Tick</name>
    <dbReference type="NCBI Taxonomy" id="543639"/>
    <lineage>
        <taxon>Eukaryota</taxon>
        <taxon>Metazoa</taxon>
        <taxon>Ecdysozoa</taxon>
        <taxon>Arthropoda</taxon>
        <taxon>Chelicerata</taxon>
        <taxon>Arachnida</taxon>
        <taxon>Acari</taxon>
        <taxon>Parasitiformes</taxon>
        <taxon>Ixodida</taxon>
        <taxon>Ixodoidea</taxon>
        <taxon>Ixodidae</taxon>
        <taxon>Rhipicephalinae</taxon>
        <taxon>Dermacentor</taxon>
    </lineage>
</organism>
<dbReference type="Proteomes" id="UP000821865">
    <property type="component" value="Chromosome 10"/>
</dbReference>
<evidence type="ECO:0000313" key="1">
    <source>
        <dbReference type="EMBL" id="KAH7975018.1"/>
    </source>
</evidence>
<gene>
    <name evidence="1" type="ORF">HPB49_022835</name>
</gene>
<name>A0ACB8DRE3_DERSI</name>
<reference evidence="1" key="1">
    <citation type="submission" date="2020-05" db="EMBL/GenBank/DDBJ databases">
        <title>Large-scale comparative analyses of tick genomes elucidate their genetic diversity and vector capacities.</title>
        <authorList>
            <person name="Jia N."/>
            <person name="Wang J."/>
            <person name="Shi W."/>
            <person name="Du L."/>
            <person name="Sun Y."/>
            <person name="Zhan W."/>
            <person name="Jiang J."/>
            <person name="Wang Q."/>
            <person name="Zhang B."/>
            <person name="Ji P."/>
            <person name="Sakyi L.B."/>
            <person name="Cui X."/>
            <person name="Yuan T."/>
            <person name="Jiang B."/>
            <person name="Yang W."/>
            <person name="Lam T.T.-Y."/>
            <person name="Chang Q."/>
            <person name="Ding S."/>
            <person name="Wang X."/>
            <person name="Zhu J."/>
            <person name="Ruan X."/>
            <person name="Zhao L."/>
            <person name="Wei J."/>
            <person name="Que T."/>
            <person name="Du C."/>
            <person name="Cheng J."/>
            <person name="Dai P."/>
            <person name="Han X."/>
            <person name="Huang E."/>
            <person name="Gao Y."/>
            <person name="Liu J."/>
            <person name="Shao H."/>
            <person name="Ye R."/>
            <person name="Li L."/>
            <person name="Wei W."/>
            <person name="Wang X."/>
            <person name="Wang C."/>
            <person name="Yang T."/>
            <person name="Huo Q."/>
            <person name="Li W."/>
            <person name="Guo W."/>
            <person name="Chen H."/>
            <person name="Zhou L."/>
            <person name="Ni X."/>
            <person name="Tian J."/>
            <person name="Zhou Y."/>
            <person name="Sheng Y."/>
            <person name="Liu T."/>
            <person name="Pan Y."/>
            <person name="Xia L."/>
            <person name="Li J."/>
            <person name="Zhao F."/>
            <person name="Cao W."/>
        </authorList>
    </citation>
    <scope>NUCLEOTIDE SEQUENCE</scope>
    <source>
        <strain evidence="1">Dsil-2018</strain>
    </source>
</reference>
<protein>
    <submittedName>
        <fullName evidence="1">Uncharacterized protein</fullName>
    </submittedName>
</protein>
<evidence type="ECO:0000313" key="2">
    <source>
        <dbReference type="Proteomes" id="UP000821865"/>
    </source>
</evidence>
<comment type="caution">
    <text evidence="1">The sequence shown here is derived from an EMBL/GenBank/DDBJ whole genome shotgun (WGS) entry which is preliminary data.</text>
</comment>
<accession>A0ACB8DRE3</accession>